<evidence type="ECO:0000313" key="3">
    <source>
        <dbReference type="EMBL" id="SCB29497.1"/>
    </source>
</evidence>
<name>A0A1C3VPG3_9HYPH</name>
<evidence type="ECO:0000313" key="4">
    <source>
        <dbReference type="Proteomes" id="UP000186228"/>
    </source>
</evidence>
<keyword evidence="4" id="KW-1185">Reference proteome</keyword>
<feature type="domain" description="Phosphatidic acid phosphatase type 2/haloperoxidase" evidence="2">
    <location>
        <begin position="56"/>
        <end position="165"/>
    </location>
</feature>
<dbReference type="InterPro" id="IPR000326">
    <property type="entry name" value="PAP2/HPO"/>
</dbReference>
<keyword evidence="1" id="KW-0472">Membrane</keyword>
<dbReference type="RefSeq" id="WP_075854885.1">
    <property type="nucleotide sequence ID" value="NZ_FMAC01000007.1"/>
</dbReference>
<evidence type="ECO:0000259" key="2">
    <source>
        <dbReference type="SMART" id="SM00014"/>
    </source>
</evidence>
<dbReference type="STRING" id="52131.GA0061100_107104"/>
<dbReference type="EMBL" id="FMAC01000007">
    <property type="protein sequence ID" value="SCB29497.1"/>
    <property type="molecule type" value="Genomic_DNA"/>
</dbReference>
<feature type="transmembrane region" description="Helical" evidence="1">
    <location>
        <begin position="101"/>
        <end position="118"/>
    </location>
</feature>
<feature type="transmembrane region" description="Helical" evidence="1">
    <location>
        <begin position="20"/>
        <end position="44"/>
    </location>
</feature>
<organism evidence="3 4">
    <name type="scientific">Rhizobium hainanense</name>
    <dbReference type="NCBI Taxonomy" id="52131"/>
    <lineage>
        <taxon>Bacteria</taxon>
        <taxon>Pseudomonadati</taxon>
        <taxon>Pseudomonadota</taxon>
        <taxon>Alphaproteobacteria</taxon>
        <taxon>Hyphomicrobiales</taxon>
        <taxon>Rhizobiaceae</taxon>
        <taxon>Rhizobium/Agrobacterium group</taxon>
        <taxon>Rhizobium</taxon>
    </lineage>
</organism>
<protein>
    <submittedName>
        <fullName evidence="3">Undecaprenyl-diphosphatase</fullName>
    </submittedName>
</protein>
<dbReference type="OrthoDB" id="9801622at2"/>
<evidence type="ECO:0000256" key="1">
    <source>
        <dbReference type="SAM" id="Phobius"/>
    </source>
</evidence>
<dbReference type="SMART" id="SM00014">
    <property type="entry name" value="acidPPc"/>
    <property type="match status" value="1"/>
</dbReference>
<sequence>MYELDVAITEWINSLAGNRLLDHVVITISNLGVPLLVLVVAAQWWAGAERAKTRHVLIAAGLTFLIGLGINQIILLFDHRIRPYDVGITRLLIERTSDPSFPSDHATASFAIAAAFLVHKLPKRALFFLLAAILVSFSRVYIGTHYISDVMGGALTGILAAILVKALYRPETRVDRFITGIL</sequence>
<reference evidence="4" key="1">
    <citation type="submission" date="2016-08" db="EMBL/GenBank/DDBJ databases">
        <authorList>
            <person name="Varghese N."/>
            <person name="Submissions Spin"/>
        </authorList>
    </citation>
    <scope>NUCLEOTIDE SEQUENCE [LARGE SCALE GENOMIC DNA]</scope>
    <source>
        <strain evidence="4">CCBAU 57015</strain>
    </source>
</reference>
<keyword evidence="1" id="KW-0812">Transmembrane</keyword>
<proteinExistence type="predicted"/>
<feature type="transmembrane region" description="Helical" evidence="1">
    <location>
        <begin position="125"/>
        <end position="144"/>
    </location>
</feature>
<dbReference type="Pfam" id="PF01569">
    <property type="entry name" value="PAP2"/>
    <property type="match status" value="1"/>
</dbReference>
<feature type="transmembrane region" description="Helical" evidence="1">
    <location>
        <begin position="56"/>
        <end position="77"/>
    </location>
</feature>
<dbReference type="AlphaFoldDB" id="A0A1C3VPG3"/>
<dbReference type="SUPFAM" id="SSF48317">
    <property type="entry name" value="Acid phosphatase/Vanadium-dependent haloperoxidase"/>
    <property type="match status" value="1"/>
</dbReference>
<accession>A0A1C3VPG3</accession>
<dbReference type="PANTHER" id="PTHR14969:SF13">
    <property type="entry name" value="AT30094P"/>
    <property type="match status" value="1"/>
</dbReference>
<gene>
    <name evidence="3" type="ORF">GA0061100_107104</name>
</gene>
<dbReference type="Gene3D" id="1.20.144.10">
    <property type="entry name" value="Phosphatidic acid phosphatase type 2/haloperoxidase"/>
    <property type="match status" value="1"/>
</dbReference>
<keyword evidence="1" id="KW-1133">Transmembrane helix</keyword>
<dbReference type="Proteomes" id="UP000186228">
    <property type="component" value="Unassembled WGS sequence"/>
</dbReference>
<dbReference type="PANTHER" id="PTHR14969">
    <property type="entry name" value="SPHINGOSINE-1-PHOSPHATE PHOSPHOHYDROLASE"/>
    <property type="match status" value="1"/>
</dbReference>
<dbReference type="InterPro" id="IPR036938">
    <property type="entry name" value="PAP2/HPO_sf"/>
</dbReference>
<feature type="transmembrane region" description="Helical" evidence="1">
    <location>
        <begin position="150"/>
        <end position="168"/>
    </location>
</feature>